<keyword evidence="2" id="KW-1185">Reference proteome</keyword>
<protein>
    <submittedName>
        <fullName evidence="1">Uncharacterized protein</fullName>
    </submittedName>
</protein>
<dbReference type="Proteomes" id="UP000593571">
    <property type="component" value="Unassembled WGS sequence"/>
</dbReference>
<dbReference type="EMBL" id="JACASE010000008">
    <property type="protein sequence ID" value="KAF6440985.1"/>
    <property type="molecule type" value="Genomic_DNA"/>
</dbReference>
<sequence length="143" mass="15794">MCEHMGMFKVGKTKCPKVSIQMLELLNTFPTSMRVLSWKSESLGCSLLPLMTYSVSLGESSLSGPQFSHLSNEHIRWYRAFAVGVSTSALHLALPSPLSPSSMFRPVQHIQPWSFSWTSSIPVITTPPPPADLTFHDVTTMIG</sequence>
<evidence type="ECO:0000313" key="2">
    <source>
        <dbReference type="Proteomes" id="UP000593571"/>
    </source>
</evidence>
<dbReference type="AlphaFoldDB" id="A0A7J8F067"/>
<organism evidence="1 2">
    <name type="scientific">Rousettus aegyptiacus</name>
    <name type="common">Egyptian fruit bat</name>
    <name type="synonym">Pteropus aegyptiacus</name>
    <dbReference type="NCBI Taxonomy" id="9407"/>
    <lineage>
        <taxon>Eukaryota</taxon>
        <taxon>Metazoa</taxon>
        <taxon>Chordata</taxon>
        <taxon>Craniata</taxon>
        <taxon>Vertebrata</taxon>
        <taxon>Euteleostomi</taxon>
        <taxon>Mammalia</taxon>
        <taxon>Eutheria</taxon>
        <taxon>Laurasiatheria</taxon>
        <taxon>Chiroptera</taxon>
        <taxon>Yinpterochiroptera</taxon>
        <taxon>Pteropodoidea</taxon>
        <taxon>Pteropodidae</taxon>
        <taxon>Rousettinae</taxon>
        <taxon>Rousettus</taxon>
    </lineage>
</organism>
<evidence type="ECO:0000313" key="1">
    <source>
        <dbReference type="EMBL" id="KAF6440985.1"/>
    </source>
</evidence>
<accession>A0A7J8F067</accession>
<reference evidence="1 2" key="1">
    <citation type="journal article" date="2020" name="Nature">
        <title>Six reference-quality genomes reveal evolution of bat adaptations.</title>
        <authorList>
            <person name="Jebb D."/>
            <person name="Huang Z."/>
            <person name="Pippel M."/>
            <person name="Hughes G.M."/>
            <person name="Lavrichenko K."/>
            <person name="Devanna P."/>
            <person name="Winkler S."/>
            <person name="Jermiin L.S."/>
            <person name="Skirmuntt E.C."/>
            <person name="Katzourakis A."/>
            <person name="Burkitt-Gray L."/>
            <person name="Ray D.A."/>
            <person name="Sullivan K.A.M."/>
            <person name="Roscito J.G."/>
            <person name="Kirilenko B.M."/>
            <person name="Davalos L.M."/>
            <person name="Corthals A.P."/>
            <person name="Power M.L."/>
            <person name="Jones G."/>
            <person name="Ransome R.D."/>
            <person name="Dechmann D.K.N."/>
            <person name="Locatelli A.G."/>
            <person name="Puechmaille S.J."/>
            <person name="Fedrigo O."/>
            <person name="Jarvis E.D."/>
            <person name="Hiller M."/>
            <person name="Vernes S.C."/>
            <person name="Myers E.W."/>
            <person name="Teeling E.C."/>
        </authorList>
    </citation>
    <scope>NUCLEOTIDE SEQUENCE [LARGE SCALE GENOMIC DNA]</scope>
    <source>
        <strain evidence="1">MRouAeg1</strain>
        <tissue evidence="1">Muscle</tissue>
    </source>
</reference>
<comment type="caution">
    <text evidence="1">The sequence shown here is derived from an EMBL/GenBank/DDBJ whole genome shotgun (WGS) entry which is preliminary data.</text>
</comment>
<gene>
    <name evidence="1" type="ORF">HJG63_012216</name>
</gene>
<name>A0A7J8F067_ROUAE</name>
<proteinExistence type="predicted"/>